<evidence type="ECO:0008006" key="6">
    <source>
        <dbReference type="Google" id="ProtNLM"/>
    </source>
</evidence>
<dbReference type="InterPro" id="IPR006800">
    <property type="entry name" value="Pellino_fam"/>
</dbReference>
<protein>
    <recommendedName>
        <fullName evidence="6">Protein pellino</fullName>
    </recommendedName>
</protein>
<dbReference type="PANTHER" id="PTHR12098">
    <property type="entry name" value="E3 UBIQUITIN-PROTEIN LIGASE PELLINO-RELATED"/>
    <property type="match status" value="1"/>
</dbReference>
<gene>
    <name evidence="5" type="ORF">TGEB3V08_LOCUS5954</name>
</gene>
<name>A0A7R9PMM8_TIMGE</name>
<dbReference type="EMBL" id="OE841309">
    <property type="protein sequence ID" value="CAD7595285.1"/>
    <property type="molecule type" value="Genomic_DNA"/>
</dbReference>
<sequence>MPTGGLAEKDASLVWFGLPVTLSFGDRMVKGVTLVLDWPDDNGEIGAFTTSQPSGLTLLLNKSLVTALSCTGVDLVALSNVRKGVLQPTVGDEHGSDEQGVGCPVRDADALYNGFLPPGDRGRRRSKFVLYRRHKANGVKPSKRYVVEQPHSSQAILDSKQHSISYTLTRNQAIIVEYQKDEDTDMFQIGRSSDSPIDFVVMDTIPGDKTGDSKVLQSTISRFACRIIAERNNPRVARIYAAGFDNACNIFLGEKATKWQELREIDGLTTNGVLIMHPCGSFVGGEAKIGQWREVSVGGGVFKLRESRSAQQKGSVVEDETNELQDGTLIDLCGATLLWRSAEGLAKSPTKHHLEQLVDKLNAGRPQCPVGLNTLVIPRKITMNGKQQPYVYLNCGHVQGHHDWGKESGSRRCPMCFKVGPVVTLCMGIEPAFYVDAGAPTYAFNPCGHMASEKSIKYWSNIPIPHGTNGFEAQCPFCATPLEDSPGFVRLIFQDNVD</sequence>
<evidence type="ECO:0000259" key="3">
    <source>
        <dbReference type="Pfam" id="PF04710"/>
    </source>
</evidence>
<feature type="domain" description="Pellino FHA" evidence="3">
    <location>
        <begin position="112"/>
        <end position="356"/>
    </location>
</feature>
<dbReference type="InterPro" id="IPR048334">
    <property type="entry name" value="Pellino_FHA"/>
</dbReference>
<dbReference type="GO" id="GO:0000209">
    <property type="term" value="P:protein polyubiquitination"/>
    <property type="evidence" value="ECO:0007669"/>
    <property type="project" value="InterPro"/>
</dbReference>
<evidence type="ECO:0000256" key="2">
    <source>
        <dbReference type="ARBA" id="ARBA00022553"/>
    </source>
</evidence>
<dbReference type="PANTHER" id="PTHR12098:SF2">
    <property type="entry name" value="PROTEIN PELLINO"/>
    <property type="match status" value="1"/>
</dbReference>
<reference evidence="5" key="1">
    <citation type="submission" date="2020-11" db="EMBL/GenBank/DDBJ databases">
        <authorList>
            <person name="Tran Van P."/>
        </authorList>
    </citation>
    <scope>NUCLEOTIDE SEQUENCE</scope>
</reference>
<comment type="similarity">
    <text evidence="1">Belongs to the pellino family.</text>
</comment>
<organism evidence="5">
    <name type="scientific">Timema genevievae</name>
    <name type="common">Walking stick</name>
    <dbReference type="NCBI Taxonomy" id="629358"/>
    <lineage>
        <taxon>Eukaryota</taxon>
        <taxon>Metazoa</taxon>
        <taxon>Ecdysozoa</taxon>
        <taxon>Arthropoda</taxon>
        <taxon>Hexapoda</taxon>
        <taxon>Insecta</taxon>
        <taxon>Pterygota</taxon>
        <taxon>Neoptera</taxon>
        <taxon>Polyneoptera</taxon>
        <taxon>Phasmatodea</taxon>
        <taxon>Timematodea</taxon>
        <taxon>Timematoidea</taxon>
        <taxon>Timematidae</taxon>
        <taxon>Timema</taxon>
    </lineage>
</organism>
<accession>A0A7R9PMM8</accession>
<evidence type="ECO:0000259" key="4">
    <source>
        <dbReference type="Pfam" id="PF20723"/>
    </source>
</evidence>
<keyword evidence="2" id="KW-0597">Phosphoprotein</keyword>
<proteinExistence type="inferred from homology"/>
<dbReference type="GO" id="GO:0061630">
    <property type="term" value="F:ubiquitin protein ligase activity"/>
    <property type="evidence" value="ECO:0007669"/>
    <property type="project" value="InterPro"/>
</dbReference>
<evidence type="ECO:0000313" key="5">
    <source>
        <dbReference type="EMBL" id="CAD7595285.1"/>
    </source>
</evidence>
<dbReference type="GO" id="GO:0008592">
    <property type="term" value="P:regulation of Toll signaling pathway"/>
    <property type="evidence" value="ECO:0007669"/>
    <property type="project" value="InterPro"/>
</dbReference>
<dbReference type="Pfam" id="PF20723">
    <property type="entry name" value="Pellino_RING"/>
    <property type="match status" value="1"/>
</dbReference>
<dbReference type="AlphaFoldDB" id="A0A7R9PMM8"/>
<evidence type="ECO:0000256" key="1">
    <source>
        <dbReference type="ARBA" id="ARBA00005639"/>
    </source>
</evidence>
<dbReference type="InterPro" id="IPR048335">
    <property type="entry name" value="Pellino_RING"/>
</dbReference>
<feature type="domain" description="Pellino RING" evidence="4">
    <location>
        <begin position="361"/>
        <end position="498"/>
    </location>
</feature>
<dbReference type="Pfam" id="PF04710">
    <property type="entry name" value="Pellino_FHA"/>
    <property type="match status" value="1"/>
</dbReference>